<name>A0A382TPK0_9ZZZZ</name>
<dbReference type="SUPFAM" id="SSF53254">
    <property type="entry name" value="Phosphoglycerate mutase-like"/>
    <property type="match status" value="1"/>
</dbReference>
<reference evidence="1" key="1">
    <citation type="submission" date="2018-05" db="EMBL/GenBank/DDBJ databases">
        <authorList>
            <person name="Lanie J.A."/>
            <person name="Ng W.-L."/>
            <person name="Kazmierczak K.M."/>
            <person name="Andrzejewski T.M."/>
            <person name="Davidsen T.M."/>
            <person name="Wayne K.J."/>
            <person name="Tettelin H."/>
            <person name="Glass J.I."/>
            <person name="Rusch D."/>
            <person name="Podicherti R."/>
            <person name="Tsui H.-C.T."/>
            <person name="Winkler M.E."/>
        </authorList>
    </citation>
    <scope>NUCLEOTIDE SEQUENCE</scope>
</reference>
<protein>
    <recommendedName>
        <fullName evidence="2">Histidine phosphatase family protein</fullName>
    </recommendedName>
</protein>
<dbReference type="InterPro" id="IPR013078">
    <property type="entry name" value="His_Pase_superF_clade-1"/>
</dbReference>
<sequence>MRSVIMFRHGKSDWDADYGPDHDRPLAKRGIKAAKKMGKYLAGLDQVPHIVVSSTA</sequence>
<dbReference type="AlphaFoldDB" id="A0A382TPK0"/>
<dbReference type="InterPro" id="IPR029033">
    <property type="entry name" value="His_PPase_superfam"/>
</dbReference>
<dbReference type="CDD" id="cd07067">
    <property type="entry name" value="HP_PGM_like"/>
    <property type="match status" value="1"/>
</dbReference>
<evidence type="ECO:0000313" key="1">
    <source>
        <dbReference type="EMBL" id="SVD23980.1"/>
    </source>
</evidence>
<gene>
    <name evidence="1" type="ORF">METZ01_LOCUS376834</name>
</gene>
<organism evidence="1">
    <name type="scientific">marine metagenome</name>
    <dbReference type="NCBI Taxonomy" id="408172"/>
    <lineage>
        <taxon>unclassified sequences</taxon>
        <taxon>metagenomes</taxon>
        <taxon>ecological metagenomes</taxon>
    </lineage>
</organism>
<evidence type="ECO:0008006" key="2">
    <source>
        <dbReference type="Google" id="ProtNLM"/>
    </source>
</evidence>
<dbReference type="Gene3D" id="3.40.50.1240">
    <property type="entry name" value="Phosphoglycerate mutase-like"/>
    <property type="match status" value="1"/>
</dbReference>
<dbReference type="Pfam" id="PF00300">
    <property type="entry name" value="His_Phos_1"/>
    <property type="match status" value="1"/>
</dbReference>
<accession>A0A382TPK0</accession>
<dbReference type="EMBL" id="UINC01138191">
    <property type="protein sequence ID" value="SVD23980.1"/>
    <property type="molecule type" value="Genomic_DNA"/>
</dbReference>
<feature type="non-terminal residue" evidence="1">
    <location>
        <position position="56"/>
    </location>
</feature>
<proteinExistence type="predicted"/>